<dbReference type="KEGG" id="lak:106176820"/>
<gene>
    <name evidence="3" type="primary">LOC106176820</name>
</gene>
<reference evidence="3" key="1">
    <citation type="submission" date="2025-08" db="UniProtKB">
        <authorList>
            <consortium name="RefSeq"/>
        </authorList>
    </citation>
    <scope>IDENTIFICATION</scope>
    <source>
        <tissue evidence="3">Gonads</tissue>
    </source>
</reference>
<evidence type="ECO:0000256" key="1">
    <source>
        <dbReference type="SAM" id="SignalP"/>
    </source>
</evidence>
<evidence type="ECO:0000313" key="3">
    <source>
        <dbReference type="RefSeq" id="XP_013414807.1"/>
    </source>
</evidence>
<organism evidence="2 3">
    <name type="scientific">Lingula anatina</name>
    <name type="common">Brachiopod</name>
    <name type="synonym">Lingula unguis</name>
    <dbReference type="NCBI Taxonomy" id="7574"/>
    <lineage>
        <taxon>Eukaryota</taxon>
        <taxon>Metazoa</taxon>
        <taxon>Spiralia</taxon>
        <taxon>Lophotrochozoa</taxon>
        <taxon>Brachiopoda</taxon>
        <taxon>Linguliformea</taxon>
        <taxon>Lingulata</taxon>
        <taxon>Lingulida</taxon>
        <taxon>Linguloidea</taxon>
        <taxon>Lingulidae</taxon>
        <taxon>Lingula</taxon>
    </lineage>
</organism>
<proteinExistence type="predicted"/>
<dbReference type="InParanoid" id="A0A1S3JWX5"/>
<keyword evidence="1" id="KW-0732">Signal</keyword>
<dbReference type="GeneID" id="106176820"/>
<feature type="signal peptide" evidence="1">
    <location>
        <begin position="1"/>
        <end position="23"/>
    </location>
</feature>
<keyword evidence="2" id="KW-1185">Reference proteome</keyword>
<feature type="chain" id="PRO_5010244612" evidence="1">
    <location>
        <begin position="24"/>
        <end position="111"/>
    </location>
</feature>
<protein>
    <submittedName>
        <fullName evidence="3">Uncharacterized protein LOC106176820</fullName>
    </submittedName>
</protein>
<evidence type="ECO:0000313" key="2">
    <source>
        <dbReference type="Proteomes" id="UP000085678"/>
    </source>
</evidence>
<accession>A0A1S3JWX5</accession>
<dbReference type="Proteomes" id="UP000085678">
    <property type="component" value="Unplaced"/>
</dbReference>
<dbReference type="RefSeq" id="XP_013414807.1">
    <property type="nucleotide sequence ID" value="XM_013559353.2"/>
</dbReference>
<name>A0A1S3JWX5_LINAN</name>
<dbReference type="AlphaFoldDB" id="A0A1S3JWX5"/>
<sequence>MSYLYAKMMKLVVLALLVAAVAAFNVYRDNYAYNYGYQTAGYAKAPEITYNRGYPRNYFSGCRGHVYNTHFEDCCGGVAVYDRRYQDCCGGRLVVDKPAQCPSHYGYGKKY</sequence>